<gene>
    <name evidence="2" type="ORF">C9994_05570</name>
    <name evidence="1" type="ORF">GCM10011506_09550</name>
</gene>
<comment type="caution">
    <text evidence="2">The sequence shown here is derived from an EMBL/GenBank/DDBJ whole genome shotgun (WGS) entry which is preliminary data.</text>
</comment>
<dbReference type="EMBL" id="BMEC01000003">
    <property type="protein sequence ID" value="GGC26271.1"/>
    <property type="molecule type" value="Genomic_DNA"/>
</dbReference>
<name>A0A2T4DSM8_9BACT</name>
<evidence type="ECO:0000313" key="3">
    <source>
        <dbReference type="Proteomes" id="UP000240608"/>
    </source>
</evidence>
<proteinExistence type="predicted"/>
<evidence type="ECO:0000313" key="4">
    <source>
        <dbReference type="Proteomes" id="UP000636010"/>
    </source>
</evidence>
<evidence type="ECO:0000313" key="1">
    <source>
        <dbReference type="EMBL" id="GGC26271.1"/>
    </source>
</evidence>
<reference evidence="1" key="4">
    <citation type="submission" date="2024-05" db="EMBL/GenBank/DDBJ databases">
        <authorList>
            <person name="Sun Q."/>
            <person name="Zhou Y."/>
        </authorList>
    </citation>
    <scope>NUCLEOTIDE SEQUENCE</scope>
    <source>
        <strain evidence="1">CGMCC 1.10832</strain>
    </source>
</reference>
<reference evidence="4" key="3">
    <citation type="journal article" date="2019" name="Int. J. Syst. Evol. Microbiol.">
        <title>The Global Catalogue of Microorganisms (GCM) 10K type strain sequencing project: providing services to taxonomists for standard genome sequencing and annotation.</title>
        <authorList>
            <consortium name="The Broad Institute Genomics Platform"/>
            <consortium name="The Broad Institute Genome Sequencing Center for Infectious Disease"/>
            <person name="Wu L."/>
            <person name="Ma J."/>
        </authorList>
    </citation>
    <scope>NUCLEOTIDE SEQUENCE [LARGE SCALE GENOMIC DNA]</scope>
    <source>
        <strain evidence="4">CGMCC 1.10832</strain>
    </source>
</reference>
<protein>
    <submittedName>
        <fullName evidence="2">Uncharacterized protein</fullName>
    </submittedName>
</protein>
<evidence type="ECO:0000313" key="2">
    <source>
        <dbReference type="EMBL" id="PTB96829.1"/>
    </source>
</evidence>
<accession>A0A2T4DSM8</accession>
<dbReference type="AlphaFoldDB" id="A0A2T4DSM8"/>
<organism evidence="2 3">
    <name type="scientific">Marivirga lumbricoides</name>
    <dbReference type="NCBI Taxonomy" id="1046115"/>
    <lineage>
        <taxon>Bacteria</taxon>
        <taxon>Pseudomonadati</taxon>
        <taxon>Bacteroidota</taxon>
        <taxon>Cytophagia</taxon>
        <taxon>Cytophagales</taxon>
        <taxon>Marivirgaceae</taxon>
        <taxon>Marivirga</taxon>
    </lineage>
</organism>
<reference evidence="1" key="1">
    <citation type="journal article" date="2014" name="Int. J. Syst. Evol. Microbiol.">
        <title>Complete genome of a new Firmicutes species belonging to the dominant human colonic microbiota ('Ruminococcus bicirculans') reveals two chromosomes and a selective capacity to utilize plant glucans.</title>
        <authorList>
            <consortium name="NISC Comparative Sequencing Program"/>
            <person name="Wegmann U."/>
            <person name="Louis P."/>
            <person name="Goesmann A."/>
            <person name="Henrissat B."/>
            <person name="Duncan S.H."/>
            <person name="Flint H.J."/>
        </authorList>
    </citation>
    <scope>NUCLEOTIDE SEQUENCE</scope>
    <source>
        <strain evidence="1">CGMCC 1.10832</strain>
    </source>
</reference>
<reference evidence="2 3" key="2">
    <citation type="submission" date="2018-03" db="EMBL/GenBank/DDBJ databases">
        <title>Cross-interface Injection: A General Nanoliter Liquid Handling Method Applied to Single Cells Genome Amplification Automated Nanoliter Liquid Handling Applied to Single Cell Multiple Displacement Amplification.</title>
        <authorList>
            <person name="Yun J."/>
            <person name="Xu P."/>
            <person name="Xu J."/>
            <person name="Dai X."/>
            <person name="Wang Y."/>
            <person name="Zheng X."/>
            <person name="Cao C."/>
            <person name="Yi Q."/>
            <person name="Zhu Y."/>
            <person name="Wang L."/>
            <person name="Dong Z."/>
            <person name="Huang Y."/>
            <person name="Huang L."/>
            <person name="Du W."/>
        </authorList>
    </citation>
    <scope>NUCLEOTIDE SEQUENCE [LARGE SCALE GENOMIC DNA]</scope>
    <source>
        <strain evidence="2 3">Z-D1-2</strain>
    </source>
</reference>
<dbReference type="Proteomes" id="UP000240608">
    <property type="component" value="Unassembled WGS sequence"/>
</dbReference>
<sequence length="161" mass="19189">MKAATISEIKRELKEKSSEELTQLCLRLAKFKKENKELLTYLLYESEDDTAYINSVKAELDIQFAEINTTNYYWIKKTLRKILRNTKKYIRYTQSKAIEVELLIYFCSKMNLIQPSIHKNGTLKNLYLRQVQLIKKNILLLPEDLQYDYTTILKNEKLSEH</sequence>
<dbReference type="RefSeq" id="WP_188460762.1">
    <property type="nucleotide sequence ID" value="NZ_BAABHU010000003.1"/>
</dbReference>
<keyword evidence="4" id="KW-1185">Reference proteome</keyword>
<dbReference type="Proteomes" id="UP000636010">
    <property type="component" value="Unassembled WGS sequence"/>
</dbReference>
<dbReference type="EMBL" id="PYVU01000034">
    <property type="protein sequence ID" value="PTB96829.1"/>
    <property type="molecule type" value="Genomic_DNA"/>
</dbReference>